<protein>
    <submittedName>
        <fullName evidence="2">GH19363</fullName>
    </submittedName>
</protein>
<dbReference type="Proteomes" id="UP000001070">
    <property type="component" value="Unassembled WGS sequence"/>
</dbReference>
<dbReference type="OMA" id="QWHAGTA"/>
<name>B4JFP3_DROGR</name>
<dbReference type="InterPro" id="IPR011009">
    <property type="entry name" value="Kinase-like_dom_sf"/>
</dbReference>
<proteinExistence type="predicted"/>
<organism evidence="3">
    <name type="scientific">Drosophila grimshawi</name>
    <name type="common">Hawaiian fruit fly</name>
    <name type="synonym">Idiomyia grimshawi</name>
    <dbReference type="NCBI Taxonomy" id="7222"/>
    <lineage>
        <taxon>Eukaryota</taxon>
        <taxon>Metazoa</taxon>
        <taxon>Ecdysozoa</taxon>
        <taxon>Arthropoda</taxon>
        <taxon>Hexapoda</taxon>
        <taxon>Insecta</taxon>
        <taxon>Pterygota</taxon>
        <taxon>Neoptera</taxon>
        <taxon>Endopterygota</taxon>
        <taxon>Diptera</taxon>
        <taxon>Brachycera</taxon>
        <taxon>Muscomorpha</taxon>
        <taxon>Ephydroidea</taxon>
        <taxon>Drosophilidae</taxon>
        <taxon>Drosophila</taxon>
        <taxon>Hawaiian Drosophila</taxon>
    </lineage>
</organism>
<dbReference type="AlphaFoldDB" id="B4JFP3"/>
<reference evidence="2 3" key="1">
    <citation type="journal article" date="2007" name="Nature">
        <title>Evolution of genes and genomes on the Drosophila phylogeny.</title>
        <authorList>
            <consortium name="Drosophila 12 Genomes Consortium"/>
            <person name="Clark A.G."/>
            <person name="Eisen M.B."/>
            <person name="Smith D.R."/>
            <person name="Bergman C.M."/>
            <person name="Oliver B."/>
            <person name="Markow T.A."/>
            <person name="Kaufman T.C."/>
            <person name="Kellis M."/>
            <person name="Gelbart W."/>
            <person name="Iyer V.N."/>
            <person name="Pollard D.A."/>
            <person name="Sackton T.B."/>
            <person name="Larracuente A.M."/>
            <person name="Singh N.D."/>
            <person name="Abad J.P."/>
            <person name="Abt D.N."/>
            <person name="Adryan B."/>
            <person name="Aguade M."/>
            <person name="Akashi H."/>
            <person name="Anderson W.W."/>
            <person name="Aquadro C.F."/>
            <person name="Ardell D.H."/>
            <person name="Arguello R."/>
            <person name="Artieri C.G."/>
            <person name="Barbash D.A."/>
            <person name="Barker D."/>
            <person name="Barsanti P."/>
            <person name="Batterham P."/>
            <person name="Batzoglou S."/>
            <person name="Begun D."/>
            <person name="Bhutkar A."/>
            <person name="Blanco E."/>
            <person name="Bosak S.A."/>
            <person name="Bradley R.K."/>
            <person name="Brand A.D."/>
            <person name="Brent M.R."/>
            <person name="Brooks A.N."/>
            <person name="Brown R.H."/>
            <person name="Butlin R.K."/>
            <person name="Caggese C."/>
            <person name="Calvi B.R."/>
            <person name="Bernardo de Carvalho A."/>
            <person name="Caspi A."/>
            <person name="Castrezana S."/>
            <person name="Celniker S.E."/>
            <person name="Chang J.L."/>
            <person name="Chapple C."/>
            <person name="Chatterji S."/>
            <person name="Chinwalla A."/>
            <person name="Civetta A."/>
            <person name="Clifton S.W."/>
            <person name="Comeron J.M."/>
            <person name="Costello J.C."/>
            <person name="Coyne J.A."/>
            <person name="Daub J."/>
            <person name="David R.G."/>
            <person name="Delcher A.L."/>
            <person name="Delehaunty K."/>
            <person name="Do C.B."/>
            <person name="Ebling H."/>
            <person name="Edwards K."/>
            <person name="Eickbush T."/>
            <person name="Evans J.D."/>
            <person name="Filipski A."/>
            <person name="Findeiss S."/>
            <person name="Freyhult E."/>
            <person name="Fulton L."/>
            <person name="Fulton R."/>
            <person name="Garcia A.C."/>
            <person name="Gardiner A."/>
            <person name="Garfield D.A."/>
            <person name="Garvin B.E."/>
            <person name="Gibson G."/>
            <person name="Gilbert D."/>
            <person name="Gnerre S."/>
            <person name="Godfrey J."/>
            <person name="Good R."/>
            <person name="Gotea V."/>
            <person name="Gravely B."/>
            <person name="Greenberg A.J."/>
            <person name="Griffiths-Jones S."/>
            <person name="Gross S."/>
            <person name="Guigo R."/>
            <person name="Gustafson E.A."/>
            <person name="Haerty W."/>
            <person name="Hahn M.W."/>
            <person name="Halligan D.L."/>
            <person name="Halpern A.L."/>
            <person name="Halter G.M."/>
            <person name="Han M.V."/>
            <person name="Heger A."/>
            <person name="Hillier L."/>
            <person name="Hinrichs A.S."/>
            <person name="Holmes I."/>
            <person name="Hoskins R.A."/>
            <person name="Hubisz M.J."/>
            <person name="Hultmark D."/>
            <person name="Huntley M.A."/>
            <person name="Jaffe D.B."/>
            <person name="Jagadeeshan S."/>
            <person name="Jeck W.R."/>
            <person name="Johnson J."/>
            <person name="Jones C.D."/>
            <person name="Jordan W.C."/>
            <person name="Karpen G.H."/>
            <person name="Kataoka E."/>
            <person name="Keightley P.D."/>
            <person name="Kheradpour P."/>
            <person name="Kirkness E.F."/>
            <person name="Koerich L.B."/>
            <person name="Kristiansen K."/>
            <person name="Kudrna D."/>
            <person name="Kulathinal R.J."/>
            <person name="Kumar S."/>
            <person name="Kwok R."/>
            <person name="Lander E."/>
            <person name="Langley C.H."/>
            <person name="Lapoint R."/>
            <person name="Lazzaro B.P."/>
            <person name="Lee S.J."/>
            <person name="Levesque L."/>
            <person name="Li R."/>
            <person name="Lin C.F."/>
            <person name="Lin M.F."/>
            <person name="Lindblad-Toh K."/>
            <person name="Llopart A."/>
            <person name="Long M."/>
            <person name="Low L."/>
            <person name="Lozovsky E."/>
            <person name="Lu J."/>
            <person name="Luo M."/>
            <person name="Machado C.A."/>
            <person name="Makalowski W."/>
            <person name="Marzo M."/>
            <person name="Matsuda M."/>
            <person name="Matzkin L."/>
            <person name="McAllister B."/>
            <person name="McBride C.S."/>
            <person name="McKernan B."/>
            <person name="McKernan K."/>
            <person name="Mendez-Lago M."/>
            <person name="Minx P."/>
            <person name="Mollenhauer M.U."/>
            <person name="Montooth K."/>
            <person name="Mount S.M."/>
            <person name="Mu X."/>
            <person name="Myers E."/>
            <person name="Negre B."/>
            <person name="Newfeld S."/>
            <person name="Nielsen R."/>
            <person name="Noor M.A."/>
            <person name="O'Grady P."/>
            <person name="Pachter L."/>
            <person name="Papaceit M."/>
            <person name="Parisi M.J."/>
            <person name="Parisi M."/>
            <person name="Parts L."/>
            <person name="Pedersen J.S."/>
            <person name="Pesole G."/>
            <person name="Phillippy A.M."/>
            <person name="Ponting C.P."/>
            <person name="Pop M."/>
            <person name="Porcelli D."/>
            <person name="Powell J.R."/>
            <person name="Prohaska S."/>
            <person name="Pruitt K."/>
            <person name="Puig M."/>
            <person name="Quesneville H."/>
            <person name="Ram K.R."/>
            <person name="Rand D."/>
            <person name="Rasmussen M.D."/>
            <person name="Reed L.K."/>
            <person name="Reenan R."/>
            <person name="Reily A."/>
            <person name="Remington K.A."/>
            <person name="Rieger T.T."/>
            <person name="Ritchie M.G."/>
            <person name="Robin C."/>
            <person name="Rogers Y.H."/>
            <person name="Rohde C."/>
            <person name="Rozas J."/>
            <person name="Rubenfield M.J."/>
            <person name="Ruiz A."/>
            <person name="Russo S."/>
            <person name="Salzberg S.L."/>
            <person name="Sanchez-Gracia A."/>
            <person name="Saranga D.J."/>
            <person name="Sato H."/>
            <person name="Schaeffer S.W."/>
            <person name="Schatz M.C."/>
            <person name="Schlenke T."/>
            <person name="Schwartz R."/>
            <person name="Segarra C."/>
            <person name="Singh R.S."/>
            <person name="Sirot L."/>
            <person name="Sirota M."/>
            <person name="Sisneros N.B."/>
            <person name="Smith C.D."/>
            <person name="Smith T.F."/>
            <person name="Spieth J."/>
            <person name="Stage D.E."/>
            <person name="Stark A."/>
            <person name="Stephan W."/>
            <person name="Strausberg R.L."/>
            <person name="Strempel S."/>
            <person name="Sturgill D."/>
            <person name="Sutton G."/>
            <person name="Sutton G.G."/>
            <person name="Tao W."/>
            <person name="Teichmann S."/>
            <person name="Tobari Y.N."/>
            <person name="Tomimura Y."/>
            <person name="Tsolas J.M."/>
            <person name="Valente V.L."/>
            <person name="Venter E."/>
            <person name="Venter J.C."/>
            <person name="Vicario S."/>
            <person name="Vieira F.G."/>
            <person name="Vilella A.J."/>
            <person name="Villasante A."/>
            <person name="Walenz B."/>
            <person name="Wang J."/>
            <person name="Wasserman M."/>
            <person name="Watts T."/>
            <person name="Wilson D."/>
            <person name="Wilson R.K."/>
            <person name="Wing R.A."/>
            <person name="Wolfner M.F."/>
            <person name="Wong A."/>
            <person name="Wong G.K."/>
            <person name="Wu C.I."/>
            <person name="Wu G."/>
            <person name="Yamamoto D."/>
            <person name="Yang H.P."/>
            <person name="Yang S.P."/>
            <person name="Yorke J.A."/>
            <person name="Yoshida K."/>
            <person name="Zdobnov E."/>
            <person name="Zhang P."/>
            <person name="Zhang Y."/>
            <person name="Zimin A.V."/>
            <person name="Baldwin J."/>
            <person name="Abdouelleil A."/>
            <person name="Abdulkadir J."/>
            <person name="Abebe A."/>
            <person name="Abera B."/>
            <person name="Abreu J."/>
            <person name="Acer S.C."/>
            <person name="Aftuck L."/>
            <person name="Alexander A."/>
            <person name="An P."/>
            <person name="Anderson E."/>
            <person name="Anderson S."/>
            <person name="Arachi H."/>
            <person name="Azer M."/>
            <person name="Bachantsang P."/>
            <person name="Barry A."/>
            <person name="Bayul T."/>
            <person name="Berlin A."/>
            <person name="Bessette D."/>
            <person name="Bloom T."/>
            <person name="Blye J."/>
            <person name="Boguslavskiy L."/>
            <person name="Bonnet C."/>
            <person name="Boukhgalter B."/>
            <person name="Bourzgui I."/>
            <person name="Brown A."/>
            <person name="Cahill P."/>
            <person name="Channer S."/>
            <person name="Cheshatsang Y."/>
            <person name="Chuda L."/>
            <person name="Citroen M."/>
            <person name="Collymore A."/>
            <person name="Cooke P."/>
            <person name="Costello M."/>
            <person name="D'Aco K."/>
            <person name="Daza R."/>
            <person name="De Haan G."/>
            <person name="DeGray S."/>
            <person name="DeMaso C."/>
            <person name="Dhargay N."/>
            <person name="Dooley K."/>
            <person name="Dooley E."/>
            <person name="Doricent M."/>
            <person name="Dorje P."/>
            <person name="Dorjee K."/>
            <person name="Dupes A."/>
            <person name="Elong R."/>
            <person name="Falk J."/>
            <person name="Farina A."/>
            <person name="Faro S."/>
            <person name="Ferguson D."/>
            <person name="Fisher S."/>
            <person name="Foley C.D."/>
            <person name="Franke A."/>
            <person name="Friedrich D."/>
            <person name="Gadbois L."/>
            <person name="Gearin G."/>
            <person name="Gearin C.R."/>
            <person name="Giannoukos G."/>
            <person name="Goode T."/>
            <person name="Graham J."/>
            <person name="Grandbois E."/>
            <person name="Grewal S."/>
            <person name="Gyaltsen K."/>
            <person name="Hafez N."/>
            <person name="Hagos B."/>
            <person name="Hall J."/>
            <person name="Henson C."/>
            <person name="Hollinger A."/>
            <person name="Honan T."/>
            <person name="Huard M.D."/>
            <person name="Hughes L."/>
            <person name="Hurhula B."/>
            <person name="Husby M.E."/>
            <person name="Kamat A."/>
            <person name="Kanga B."/>
            <person name="Kashin S."/>
            <person name="Khazanovich D."/>
            <person name="Kisner P."/>
            <person name="Lance K."/>
            <person name="Lara M."/>
            <person name="Lee W."/>
            <person name="Lennon N."/>
            <person name="Letendre F."/>
            <person name="LeVine R."/>
            <person name="Lipovsky A."/>
            <person name="Liu X."/>
            <person name="Liu J."/>
            <person name="Liu S."/>
            <person name="Lokyitsang T."/>
            <person name="Lokyitsang Y."/>
            <person name="Lubonja R."/>
            <person name="Lui A."/>
            <person name="MacDonald P."/>
            <person name="Magnisalis V."/>
            <person name="Maru K."/>
            <person name="Matthews C."/>
            <person name="McCusker W."/>
            <person name="McDonough S."/>
            <person name="Mehta T."/>
            <person name="Meldrim J."/>
            <person name="Meneus L."/>
            <person name="Mihai O."/>
            <person name="Mihalev A."/>
            <person name="Mihova T."/>
            <person name="Mittelman R."/>
            <person name="Mlenga V."/>
            <person name="Montmayeur A."/>
            <person name="Mulrain L."/>
            <person name="Navidi A."/>
            <person name="Naylor J."/>
            <person name="Negash T."/>
            <person name="Nguyen T."/>
            <person name="Nguyen N."/>
            <person name="Nicol R."/>
            <person name="Norbu C."/>
            <person name="Norbu N."/>
            <person name="Novod N."/>
            <person name="O'Neill B."/>
            <person name="Osman S."/>
            <person name="Markiewicz E."/>
            <person name="Oyono O.L."/>
            <person name="Patti C."/>
            <person name="Phunkhang P."/>
            <person name="Pierre F."/>
            <person name="Priest M."/>
            <person name="Raghuraman S."/>
            <person name="Rege F."/>
            <person name="Reyes R."/>
            <person name="Rise C."/>
            <person name="Rogov P."/>
            <person name="Ross K."/>
            <person name="Ryan E."/>
            <person name="Settipalli S."/>
            <person name="Shea T."/>
            <person name="Sherpa N."/>
            <person name="Shi L."/>
            <person name="Shih D."/>
            <person name="Sparrow T."/>
            <person name="Spaulding J."/>
            <person name="Stalker J."/>
            <person name="Stange-Thomann N."/>
            <person name="Stavropoulos S."/>
            <person name="Stone C."/>
            <person name="Strader C."/>
            <person name="Tesfaye S."/>
            <person name="Thomson T."/>
            <person name="Thoulutsang Y."/>
            <person name="Thoulutsang D."/>
            <person name="Topham K."/>
            <person name="Topping I."/>
            <person name="Tsamla T."/>
            <person name="Vassiliev H."/>
            <person name="Vo A."/>
            <person name="Wangchuk T."/>
            <person name="Wangdi T."/>
            <person name="Weiand M."/>
            <person name="Wilkinson J."/>
            <person name="Wilson A."/>
            <person name="Yadav S."/>
            <person name="Young G."/>
            <person name="Yu Q."/>
            <person name="Zembek L."/>
            <person name="Zhong D."/>
            <person name="Zimmer A."/>
            <person name="Zwirko Z."/>
            <person name="Jaffe D.B."/>
            <person name="Alvarez P."/>
            <person name="Brockman W."/>
            <person name="Butler J."/>
            <person name="Chin C."/>
            <person name="Gnerre S."/>
            <person name="Grabherr M."/>
            <person name="Kleber M."/>
            <person name="Mauceli E."/>
            <person name="MacCallum I."/>
        </authorList>
    </citation>
    <scope>NUCLEOTIDE SEQUENCE [LARGE SCALE GENOMIC DNA]</scope>
    <source>
        <strain evidence="3">Tucson 15287-2541.00</strain>
    </source>
</reference>
<evidence type="ECO:0000259" key="1">
    <source>
        <dbReference type="SMART" id="SM00587"/>
    </source>
</evidence>
<dbReference type="SMART" id="SM00587">
    <property type="entry name" value="CHK"/>
    <property type="match status" value="1"/>
</dbReference>
<dbReference type="HOGENOM" id="CLU_010718_0_0_1"/>
<dbReference type="PhylomeDB" id="B4JFP3"/>
<feature type="domain" description="CHK kinase-like" evidence="1">
    <location>
        <begin position="264"/>
        <end position="456"/>
    </location>
</feature>
<dbReference type="EMBL" id="CH916369">
    <property type="protein sequence ID" value="EDV93524.1"/>
    <property type="molecule type" value="Genomic_DNA"/>
</dbReference>
<dbReference type="InParanoid" id="B4JFP3"/>
<gene>
    <name evidence="2" type="primary">Dgri\GH19363</name>
    <name evidence="2" type="ORF">Dgri_GH19363</name>
</gene>
<dbReference type="InterPro" id="IPR004119">
    <property type="entry name" value="EcKL"/>
</dbReference>
<dbReference type="Gene3D" id="3.90.1200.10">
    <property type="match status" value="1"/>
</dbReference>
<dbReference type="Pfam" id="PF02958">
    <property type="entry name" value="EcKL"/>
    <property type="match status" value="1"/>
</dbReference>
<evidence type="ECO:0000313" key="3">
    <source>
        <dbReference type="Proteomes" id="UP000001070"/>
    </source>
</evidence>
<evidence type="ECO:0000313" key="2">
    <source>
        <dbReference type="EMBL" id="EDV93524.1"/>
    </source>
</evidence>
<accession>B4JFP3</accession>
<dbReference type="SUPFAM" id="SSF56112">
    <property type="entry name" value="Protein kinase-like (PK-like)"/>
    <property type="match status" value="2"/>
</dbReference>
<dbReference type="PANTHER" id="PTHR11012:SF6">
    <property type="entry name" value="CHK DOMAIN OV1-RELATED"/>
    <property type="match status" value="1"/>
</dbReference>
<keyword evidence="3" id="KW-1185">Reference proteome</keyword>
<dbReference type="eggNOG" id="ENOG502TK2X">
    <property type="taxonomic scope" value="Eukaryota"/>
</dbReference>
<dbReference type="OrthoDB" id="191037at2759"/>
<sequence length="544" mass="62537">MTTEAKTDQTASKVPDWVQADLFVDVLKESVKGFSKIKSFKAAGGTAAGENYATVMLRVSIEVELEDGKEKSVSYMLKLPHDLEMYKKMMESNNIFEAEFNMYKTVVPELEQIYRDAGVEVKFGATAYELKGAKSDYILLEDLAPKGFKNTNRLEGLDQAHTEVALRKLSMWHAASAVRVATKGPYSDQLKDDGKEKSVSYMLKLPHDLEMYKKMMESNNIFEAEFNMYKTVVPELEQIYRDAGVEVKFGATAYELKGAKSDYILLEDLAPKGFKNTNRLDGLDQAHTEVALRKLSMWHAASAVRVATKGPYSDQLTIGFYKEELRPMLTEMNNNLQQNFLKSCKLYDGNEEYIDRVKEMQSQITDQIYKMSKIDENDFNALNHGDFWSNNMMYSHDSFGKIKEIRLVDFQIPKFGTVAQDLYYFLLSSTKLEDKIAKFDYYIKMYHECLLENLKILNYSKHVPTLREIHLTLFKYGFWGYLTASGVMSAVLVDPTETANFENFLSDSTEGNDFKMLLYSNSRYRKHIQIIMPWLLNRGAFDEL</sequence>
<dbReference type="PANTHER" id="PTHR11012">
    <property type="entry name" value="PROTEIN KINASE-LIKE DOMAIN-CONTAINING"/>
    <property type="match status" value="1"/>
</dbReference>
<dbReference type="InterPro" id="IPR015897">
    <property type="entry name" value="CHK_kinase-like"/>
</dbReference>